<accession>D3F7Z9</accession>
<dbReference type="RefSeq" id="WP_012935944.1">
    <property type="nucleotide sequence ID" value="NC_013739.1"/>
</dbReference>
<feature type="compositionally biased region" description="Basic and acidic residues" evidence="1">
    <location>
        <begin position="27"/>
        <end position="38"/>
    </location>
</feature>
<dbReference type="EMBL" id="CP001854">
    <property type="protein sequence ID" value="ADB52893.1"/>
    <property type="molecule type" value="Genomic_DNA"/>
</dbReference>
<dbReference type="Proteomes" id="UP000008229">
    <property type="component" value="Chromosome"/>
</dbReference>
<keyword evidence="3" id="KW-1185">Reference proteome</keyword>
<dbReference type="KEGG" id="cwo:Cwoe_4480"/>
<dbReference type="OrthoDB" id="5244861at2"/>
<proteinExistence type="predicted"/>
<protein>
    <submittedName>
        <fullName evidence="2">Uncharacterized protein</fullName>
    </submittedName>
</protein>
<reference evidence="3" key="2">
    <citation type="submission" date="2010-01" db="EMBL/GenBank/DDBJ databases">
        <title>The complete genome of Conexibacter woesei DSM 14684.</title>
        <authorList>
            <consortium name="US DOE Joint Genome Institute (JGI-PGF)"/>
            <person name="Lucas S."/>
            <person name="Copeland A."/>
            <person name="Lapidus A."/>
            <person name="Glavina del Rio T."/>
            <person name="Dalin E."/>
            <person name="Tice H."/>
            <person name="Bruce D."/>
            <person name="Goodwin L."/>
            <person name="Pitluck S."/>
            <person name="Kyrpides N."/>
            <person name="Mavromatis K."/>
            <person name="Ivanova N."/>
            <person name="Mikhailova N."/>
            <person name="Chertkov O."/>
            <person name="Brettin T."/>
            <person name="Detter J.C."/>
            <person name="Han C."/>
            <person name="Larimer F."/>
            <person name="Land M."/>
            <person name="Hauser L."/>
            <person name="Markowitz V."/>
            <person name="Cheng J.-F."/>
            <person name="Hugenholtz P."/>
            <person name="Woyke T."/>
            <person name="Wu D."/>
            <person name="Pukall R."/>
            <person name="Steenblock K."/>
            <person name="Schneider S."/>
            <person name="Klenk H.-P."/>
            <person name="Eisen J.A."/>
        </authorList>
    </citation>
    <scope>NUCLEOTIDE SEQUENCE [LARGE SCALE GENOMIC DNA]</scope>
    <source>
        <strain evidence="3">DSM 14684 / CIP 108061 / JCM 11494 / NBRC 100937 / ID131577</strain>
    </source>
</reference>
<feature type="region of interest" description="Disordered" evidence="1">
    <location>
        <begin position="1"/>
        <end position="38"/>
    </location>
</feature>
<reference evidence="2 3" key="1">
    <citation type="journal article" date="2010" name="Stand. Genomic Sci.">
        <title>Complete genome sequence of Conexibacter woesei type strain (ID131577).</title>
        <authorList>
            <person name="Pukall R."/>
            <person name="Lapidus A."/>
            <person name="Glavina Del Rio T."/>
            <person name="Copeland A."/>
            <person name="Tice H."/>
            <person name="Cheng J.-F."/>
            <person name="Lucas S."/>
            <person name="Chen F."/>
            <person name="Nolan M."/>
            <person name="Bruce D."/>
            <person name="Goodwin L."/>
            <person name="Pitluck S."/>
            <person name="Mavromatis K."/>
            <person name="Ivanova N."/>
            <person name="Ovchinnikova G."/>
            <person name="Pati A."/>
            <person name="Chen A."/>
            <person name="Palaniappan K."/>
            <person name="Land M."/>
            <person name="Hauser L."/>
            <person name="Chang Y.-J."/>
            <person name="Jeffries C.D."/>
            <person name="Chain P."/>
            <person name="Meincke L."/>
            <person name="Sims D."/>
            <person name="Brettin T."/>
            <person name="Detter J.C."/>
            <person name="Rohde M."/>
            <person name="Goeker M."/>
            <person name="Bristow J."/>
            <person name="Eisen J.A."/>
            <person name="Markowitz V."/>
            <person name="Kyrpides N.C."/>
            <person name="Klenk H.-P."/>
            <person name="Hugenholtz P."/>
        </authorList>
    </citation>
    <scope>NUCLEOTIDE SEQUENCE [LARGE SCALE GENOMIC DNA]</scope>
    <source>
        <strain evidence="3">DSM 14684 / CIP 108061 / JCM 11494 / NBRC 100937 / ID131577</strain>
    </source>
</reference>
<evidence type="ECO:0000256" key="1">
    <source>
        <dbReference type="SAM" id="MobiDB-lite"/>
    </source>
</evidence>
<dbReference type="AlphaFoldDB" id="D3F7Z9"/>
<sequence length="71" mass="7745">MTKRPRTGRDTTRTVALGAPRALPADPPRRRERDAGGPEDRALYHCHCGFIFEAPVTTSVGCPHCGTAQAW</sequence>
<evidence type="ECO:0000313" key="2">
    <source>
        <dbReference type="EMBL" id="ADB52893.1"/>
    </source>
</evidence>
<name>D3F7Z9_CONWI</name>
<evidence type="ECO:0000313" key="3">
    <source>
        <dbReference type="Proteomes" id="UP000008229"/>
    </source>
</evidence>
<dbReference type="STRING" id="469383.Cwoe_4480"/>
<dbReference type="HOGENOM" id="CLU_2733088_0_0_11"/>
<organism evidence="2 3">
    <name type="scientific">Conexibacter woesei (strain DSM 14684 / CCUG 47730 / CIP 108061 / JCM 11494 / NBRC 100937 / ID131577)</name>
    <dbReference type="NCBI Taxonomy" id="469383"/>
    <lineage>
        <taxon>Bacteria</taxon>
        <taxon>Bacillati</taxon>
        <taxon>Actinomycetota</taxon>
        <taxon>Thermoleophilia</taxon>
        <taxon>Solirubrobacterales</taxon>
        <taxon>Conexibacteraceae</taxon>
        <taxon>Conexibacter</taxon>
    </lineage>
</organism>
<gene>
    <name evidence="2" type="ordered locus">Cwoe_4480</name>
</gene>